<dbReference type="SUPFAM" id="SSF48452">
    <property type="entry name" value="TPR-like"/>
    <property type="match status" value="1"/>
</dbReference>
<accession>G0URM2</accession>
<dbReference type="AlphaFoldDB" id="G0URM2"/>
<name>G0URM2_TRYCI</name>
<dbReference type="VEuPathDB" id="TriTrypDB:TcIL3000_8_2530"/>
<protein>
    <submittedName>
        <fullName evidence="1">Uncharacterized protein</fullName>
    </submittedName>
</protein>
<organism evidence="1">
    <name type="scientific">Trypanosoma congolense (strain IL3000)</name>
    <dbReference type="NCBI Taxonomy" id="1068625"/>
    <lineage>
        <taxon>Eukaryota</taxon>
        <taxon>Discoba</taxon>
        <taxon>Euglenozoa</taxon>
        <taxon>Kinetoplastea</taxon>
        <taxon>Metakinetoplastina</taxon>
        <taxon>Trypanosomatida</taxon>
        <taxon>Trypanosomatidae</taxon>
        <taxon>Trypanosoma</taxon>
        <taxon>Nannomonas</taxon>
    </lineage>
</organism>
<dbReference type="EMBL" id="HE575321">
    <property type="protein sequence ID" value="CCC92034.1"/>
    <property type="molecule type" value="Genomic_DNA"/>
</dbReference>
<sequence length="656" mass="74554">MRCFGCTRRSPGCSHAADTGVYTKYFRTDSSGARKGAMLAVSHAYWVAWSQKRFYTVDRGNICKYRNVVENTLADTPSGYIQDPANFPKQMVAYNKVTPEVQATLDEMERQDELMNNRELTYKGYTTVAIQESKAIIFKNSSTQEEIELACRTLSQSLEELLQLVGCKVKKTIFEADSLFIGENQGDIGKTRDDHIINFDDINHVRYIIALGTRRLGNYQCSQRMCMDILSTDHGNCDAMECLLEIYTGTGSPEKIRELFDQLVKWRDEDIKVKVSNGWAAVPDGGARCEGGKLDLVEIGLVLLSDIVVEAASLHYLEHGEGTTSRFFHEVVSSITRALGMQFAPLFLGSLFSCLDEQHLASRLRGTQVHESEHTVGLVISFLKMLIATKTYKLVDDATKFEFQILSKLHAALHFVGRKHESYGICERLIKLFRSNSLKYRSYEHGKAESLTGLLDDFEPEYKLALFQYVEDRALDSLDVGKRLCIKAIEEYPNESRPWETLALILHKERPIEGLSDAVIAAKRAFFLDPSNIQIVLTLANFYKAQKRYNLYHTMIDRYKLLKHLTESGAHEDEIKIVLGEINVLEEEVPCDKEADDVSVQFADIRAHMEKMEVAHTYSMPIDKEPRVFRDQPLTVPILDPFINTDKPSRKKDIGE</sequence>
<dbReference type="InterPro" id="IPR011990">
    <property type="entry name" value="TPR-like_helical_dom_sf"/>
</dbReference>
<evidence type="ECO:0000313" key="1">
    <source>
        <dbReference type="EMBL" id="CCC92034.1"/>
    </source>
</evidence>
<gene>
    <name evidence="1" type="ORF">TCIL3000_8_2530</name>
</gene>
<reference evidence="1" key="1">
    <citation type="journal article" date="2012" name="Proc. Natl. Acad. Sci. U.S.A.">
        <title>Antigenic diversity is generated by distinct evolutionary mechanisms in African trypanosome species.</title>
        <authorList>
            <person name="Jackson A.P."/>
            <person name="Berry A."/>
            <person name="Aslett M."/>
            <person name="Allison H.C."/>
            <person name="Burton P."/>
            <person name="Vavrova-Anderson J."/>
            <person name="Brown R."/>
            <person name="Browne H."/>
            <person name="Corton N."/>
            <person name="Hauser H."/>
            <person name="Gamble J."/>
            <person name="Gilderthorp R."/>
            <person name="Marcello L."/>
            <person name="McQuillan J."/>
            <person name="Otto T.D."/>
            <person name="Quail M.A."/>
            <person name="Sanders M.J."/>
            <person name="van Tonder A."/>
            <person name="Ginger M.L."/>
            <person name="Field M.C."/>
            <person name="Barry J.D."/>
            <person name="Hertz-Fowler C."/>
            <person name="Berriman M."/>
        </authorList>
    </citation>
    <scope>NUCLEOTIDE SEQUENCE</scope>
    <source>
        <strain evidence="1">IL3000</strain>
    </source>
</reference>
<proteinExistence type="predicted"/>